<comment type="similarity">
    <text evidence="2 6">Belongs to the acetyltransferase family. GNA1 subfamily.</text>
</comment>
<evidence type="ECO:0000256" key="1">
    <source>
        <dbReference type="ARBA" id="ARBA00004832"/>
    </source>
</evidence>
<dbReference type="FunFam" id="3.40.630.30:FF:000043">
    <property type="entry name" value="Glucosamine 6-phosphate N-acetyltransferase"/>
    <property type="match status" value="1"/>
</dbReference>
<sequence>MKRNEKCLEDPETDLFNPNVLKQLSLPQTDGLSIRPLKSEDYDRGFLQLLAQLTEVGNVSREQFLSRFHMMKNAGNYYVIIIEDVNDEKLVATATLIVEQKFIHNCAVYIVEPLSIRAKTLLQRGRLEDVVVNSEYRGKHLGKLAVKIILELSRYLGCYKLTLDCKDRLIPFYESLGFKREPNNANYLNMRFPAIAEQSHL</sequence>
<evidence type="ECO:0000259" key="7">
    <source>
        <dbReference type="PROSITE" id="PS51186"/>
    </source>
</evidence>
<keyword evidence="4 6" id="KW-0012">Acyltransferase</keyword>
<protein>
    <recommendedName>
        <fullName evidence="6">Glucosamine 6-phosphate N-acetyltransferase</fullName>
        <ecNumber evidence="6">2.3.1.4</ecNumber>
    </recommendedName>
</protein>
<feature type="domain" description="N-acetyltransferase" evidence="7">
    <location>
        <begin position="32"/>
        <end position="195"/>
    </location>
</feature>
<proteinExistence type="inferred from homology"/>
<reference evidence="8" key="1">
    <citation type="submission" date="2019-11" db="EMBL/GenBank/DDBJ databases">
        <title>The nuclear and mitochondrial genomes of Frieseomelitta varia - a highly eusocial stingless bee (Meliponini) with a permanently sterile worker caste.</title>
        <authorList>
            <person name="Freitas F.C.P."/>
            <person name="Lourenco A.P."/>
            <person name="Nunes F.M.F."/>
            <person name="Paschoal A.R."/>
            <person name="Abreu F.C.P."/>
            <person name="Barbin F.O."/>
            <person name="Bataglia L."/>
            <person name="Cardoso-Junior C.A.M."/>
            <person name="Cervoni M.S."/>
            <person name="Silva S.R."/>
            <person name="Dalarmi F."/>
            <person name="Del Lama M.A."/>
            <person name="Depintor T.S."/>
            <person name="Ferreira K.M."/>
            <person name="Goria P.S."/>
            <person name="Jaskot M.C."/>
            <person name="Lago D.C."/>
            <person name="Luna-Lucena D."/>
            <person name="Moda L.M."/>
            <person name="Nascimento L."/>
            <person name="Pedrino M."/>
            <person name="Rabico F.O."/>
            <person name="Sanches F.C."/>
            <person name="Santos D.E."/>
            <person name="Santos C.G."/>
            <person name="Vieira J."/>
            <person name="Lopes T.F."/>
            <person name="Barchuk A.R."/>
            <person name="Hartfelder K."/>
            <person name="Simoes Z.L.P."/>
            <person name="Bitondi M.M.G."/>
            <person name="Pinheiro D.G."/>
        </authorList>
    </citation>
    <scope>NUCLEOTIDE SEQUENCE</scope>
    <source>
        <strain evidence="8">USP_RPSP 00005682</strain>
        <tissue evidence="8">Whole individual</tissue>
    </source>
</reference>
<dbReference type="PANTHER" id="PTHR13355">
    <property type="entry name" value="GLUCOSAMINE 6-PHOSPHATE N-ACETYLTRANSFERASE"/>
    <property type="match status" value="1"/>
</dbReference>
<dbReference type="SUPFAM" id="SSF55729">
    <property type="entry name" value="Acyl-CoA N-acyltransferases (Nat)"/>
    <property type="match status" value="1"/>
</dbReference>
<dbReference type="PROSITE" id="PS51186">
    <property type="entry name" value="GNAT"/>
    <property type="match status" value="1"/>
</dbReference>
<keyword evidence="3 6" id="KW-0808">Transferase</keyword>
<comment type="pathway">
    <text evidence="1 6">Nucleotide-sugar biosynthesis; UDP-N-acetyl-alpha-D-glucosamine biosynthesis; N-acetyl-alpha-D-glucosamine 1-phosphate from alpha-D-glucosamine 6-phosphate (route I): step 1/2.</text>
</comment>
<evidence type="ECO:0000256" key="3">
    <source>
        <dbReference type="ARBA" id="ARBA00022679"/>
    </source>
</evidence>
<dbReference type="Pfam" id="PF00583">
    <property type="entry name" value="Acetyltransf_1"/>
    <property type="match status" value="1"/>
</dbReference>
<dbReference type="GO" id="GO:0006048">
    <property type="term" value="P:UDP-N-acetylglucosamine biosynthetic process"/>
    <property type="evidence" value="ECO:0007669"/>
    <property type="project" value="UniProtKB-UniRule"/>
</dbReference>
<keyword evidence="9" id="KW-1185">Reference proteome</keyword>
<dbReference type="EC" id="2.3.1.4" evidence="6"/>
<dbReference type="AlphaFoldDB" id="A0A833W1U9"/>
<dbReference type="InterPro" id="IPR000182">
    <property type="entry name" value="GNAT_dom"/>
</dbReference>
<dbReference type="InterPro" id="IPR016181">
    <property type="entry name" value="Acyl_CoA_acyltransferase"/>
</dbReference>
<dbReference type="Gene3D" id="3.40.630.30">
    <property type="match status" value="1"/>
</dbReference>
<organism evidence="8 9">
    <name type="scientific">Frieseomelitta varia</name>
    <dbReference type="NCBI Taxonomy" id="561572"/>
    <lineage>
        <taxon>Eukaryota</taxon>
        <taxon>Metazoa</taxon>
        <taxon>Ecdysozoa</taxon>
        <taxon>Arthropoda</taxon>
        <taxon>Hexapoda</taxon>
        <taxon>Insecta</taxon>
        <taxon>Pterygota</taxon>
        <taxon>Neoptera</taxon>
        <taxon>Endopterygota</taxon>
        <taxon>Hymenoptera</taxon>
        <taxon>Apocrita</taxon>
        <taxon>Aculeata</taxon>
        <taxon>Apoidea</taxon>
        <taxon>Anthophila</taxon>
        <taxon>Apidae</taxon>
        <taxon>Frieseomelitta</taxon>
    </lineage>
</organism>
<evidence type="ECO:0000256" key="4">
    <source>
        <dbReference type="ARBA" id="ARBA00023315"/>
    </source>
</evidence>
<evidence type="ECO:0000256" key="5">
    <source>
        <dbReference type="ARBA" id="ARBA00048964"/>
    </source>
</evidence>
<dbReference type="GO" id="GO:0004343">
    <property type="term" value="F:glucosamine 6-phosphate N-acetyltransferase activity"/>
    <property type="evidence" value="ECO:0007669"/>
    <property type="project" value="UniProtKB-UniRule"/>
</dbReference>
<gene>
    <name evidence="8" type="ORF">E2986_08845</name>
</gene>
<evidence type="ECO:0000313" key="8">
    <source>
        <dbReference type="EMBL" id="KAF3430840.1"/>
    </source>
</evidence>
<accession>A0A833W1U9</accession>
<name>A0A833W1U9_9HYME</name>
<evidence type="ECO:0000256" key="2">
    <source>
        <dbReference type="ARBA" id="ARBA00006048"/>
    </source>
</evidence>
<dbReference type="InterPro" id="IPR039143">
    <property type="entry name" value="GNPNAT1-like"/>
</dbReference>
<dbReference type="CDD" id="cd04301">
    <property type="entry name" value="NAT_SF"/>
    <property type="match status" value="1"/>
</dbReference>
<evidence type="ECO:0000256" key="6">
    <source>
        <dbReference type="RuleBase" id="RU365086"/>
    </source>
</evidence>
<comment type="catalytic activity">
    <reaction evidence="5 6">
        <text>D-glucosamine 6-phosphate + acetyl-CoA = N-acetyl-D-glucosamine 6-phosphate + CoA + H(+)</text>
        <dbReference type="Rhea" id="RHEA:10292"/>
        <dbReference type="ChEBI" id="CHEBI:15378"/>
        <dbReference type="ChEBI" id="CHEBI:57287"/>
        <dbReference type="ChEBI" id="CHEBI:57288"/>
        <dbReference type="ChEBI" id="CHEBI:57513"/>
        <dbReference type="ChEBI" id="CHEBI:58725"/>
        <dbReference type="EC" id="2.3.1.4"/>
    </reaction>
</comment>
<evidence type="ECO:0000313" key="9">
    <source>
        <dbReference type="Proteomes" id="UP000655588"/>
    </source>
</evidence>
<comment type="caution">
    <text evidence="8">The sequence shown here is derived from an EMBL/GenBank/DDBJ whole genome shotgun (WGS) entry which is preliminary data.</text>
</comment>
<dbReference type="Proteomes" id="UP000655588">
    <property type="component" value="Unassembled WGS sequence"/>
</dbReference>
<dbReference type="UniPathway" id="UPA00113">
    <property type="reaction ID" value="UER00529"/>
</dbReference>
<dbReference type="EMBL" id="WNWW01000003">
    <property type="protein sequence ID" value="KAF3430840.1"/>
    <property type="molecule type" value="Genomic_DNA"/>
</dbReference>
<dbReference type="PANTHER" id="PTHR13355:SF11">
    <property type="entry name" value="GLUCOSAMINE 6-PHOSPHATE N-ACETYLTRANSFERASE"/>
    <property type="match status" value="1"/>
</dbReference>